<dbReference type="PRINTS" id="PR00834">
    <property type="entry name" value="PROTEASES2C"/>
</dbReference>
<reference evidence="8 9" key="1">
    <citation type="submission" date="2017-08" db="EMBL/GenBank/DDBJ databases">
        <title>Burning lignite coal seam in the remote Altai Mountains harbors a hydrogen-driven thermophilic microbial community.</title>
        <authorList>
            <person name="Kadnikov V.V."/>
            <person name="Mardanov A.V."/>
            <person name="Ivasenko D."/>
            <person name="Beletsky A.V."/>
            <person name="Karnachuk O.V."/>
            <person name="Ravin N.V."/>
        </authorList>
    </citation>
    <scope>NUCLEOTIDE SEQUENCE [LARGE SCALE GENOMIC DNA]</scope>
    <source>
        <strain evidence="8">AL31</strain>
    </source>
</reference>
<dbReference type="Pfam" id="PF13365">
    <property type="entry name" value="Trypsin_2"/>
    <property type="match status" value="1"/>
</dbReference>
<evidence type="ECO:0000259" key="7">
    <source>
        <dbReference type="PROSITE" id="PS50106"/>
    </source>
</evidence>
<dbReference type="InterPro" id="IPR001478">
    <property type="entry name" value="PDZ"/>
</dbReference>
<dbReference type="PROSITE" id="PS50106">
    <property type="entry name" value="PDZ"/>
    <property type="match status" value="1"/>
</dbReference>
<sequence>MISGTNPRRLRPFVVASAFVLLLAFLAGGCAAGSGEGSAEGANDSPSPSAAAPSAGGKEAIFEQDGHSVVAEMVKKAGPAVVRIETRVAPGGNVPSSPFAPPFPFNFPQEPRGAIGSGFFIDDEGTILTNNHVIENASEIKVYLVDREEPLSARVVGRDPELDLAVLKVDGGPFPYIPLGDSEAMWVGDFVVAIGNPYGLDHTVTFGVISAKERPLTIQGQPFKNLLQTDASINPGNSGGPLLNLRGEVIGINTAVSAQGQGLGFAIPINSVKEVLNDLLTKGKVSRPWLGVSVQDLTPDVADSLGISGAKGALVMQVFPNSPAAKAGLQPNDVITSFDGKNVTSAQDLVNLIQGSKVGEKKKLLVYRGGKLQSIEVTIGEKSYN</sequence>
<dbReference type="InterPro" id="IPR009003">
    <property type="entry name" value="Peptidase_S1_PA"/>
</dbReference>
<keyword evidence="4" id="KW-0720">Serine protease</keyword>
<dbReference type="PANTHER" id="PTHR43343:SF3">
    <property type="entry name" value="PROTEASE DO-LIKE 8, CHLOROPLASTIC"/>
    <property type="match status" value="1"/>
</dbReference>
<evidence type="ECO:0000313" key="8">
    <source>
        <dbReference type="EMBL" id="PTQ53190.1"/>
    </source>
</evidence>
<keyword evidence="6" id="KW-0732">Signal</keyword>
<dbReference type="GO" id="GO:0004252">
    <property type="term" value="F:serine-type endopeptidase activity"/>
    <property type="evidence" value="ECO:0007669"/>
    <property type="project" value="InterPro"/>
</dbReference>
<dbReference type="InterPro" id="IPR043504">
    <property type="entry name" value="Peptidase_S1_PA_chymotrypsin"/>
</dbReference>
<feature type="domain" description="PDZ" evidence="7">
    <location>
        <begin position="279"/>
        <end position="356"/>
    </location>
</feature>
<name>A0A2T5GAI8_9BACL</name>
<dbReference type="Pfam" id="PF13180">
    <property type="entry name" value="PDZ_2"/>
    <property type="match status" value="1"/>
</dbReference>
<feature type="compositionally biased region" description="Low complexity" evidence="5">
    <location>
        <begin position="39"/>
        <end position="55"/>
    </location>
</feature>
<evidence type="ECO:0000256" key="4">
    <source>
        <dbReference type="ARBA" id="ARBA00022825"/>
    </source>
</evidence>
<keyword evidence="3" id="KW-0378">Hydrolase</keyword>
<dbReference type="PANTHER" id="PTHR43343">
    <property type="entry name" value="PEPTIDASE S12"/>
    <property type="match status" value="1"/>
</dbReference>
<evidence type="ECO:0000256" key="5">
    <source>
        <dbReference type="SAM" id="MobiDB-lite"/>
    </source>
</evidence>
<accession>A0A2T5GAI8</accession>
<dbReference type="InterPro" id="IPR001940">
    <property type="entry name" value="Peptidase_S1C"/>
</dbReference>
<keyword evidence="2 8" id="KW-0645">Protease</keyword>
<evidence type="ECO:0000256" key="6">
    <source>
        <dbReference type="SAM" id="SignalP"/>
    </source>
</evidence>
<dbReference type="EMBL" id="PEBW01000001">
    <property type="protein sequence ID" value="PTQ53190.1"/>
    <property type="molecule type" value="Genomic_DNA"/>
</dbReference>
<evidence type="ECO:0000313" key="9">
    <source>
        <dbReference type="Proteomes" id="UP000244016"/>
    </source>
</evidence>
<dbReference type="InterPro" id="IPR036034">
    <property type="entry name" value="PDZ_sf"/>
</dbReference>
<dbReference type="Gene3D" id="2.30.42.10">
    <property type="match status" value="1"/>
</dbReference>
<evidence type="ECO:0000256" key="3">
    <source>
        <dbReference type="ARBA" id="ARBA00022801"/>
    </source>
</evidence>
<dbReference type="Proteomes" id="UP000244016">
    <property type="component" value="Unassembled WGS sequence"/>
</dbReference>
<feature type="chain" id="PRO_5039487794" evidence="6">
    <location>
        <begin position="33"/>
        <end position="385"/>
    </location>
</feature>
<dbReference type="AlphaFoldDB" id="A0A2T5GAI8"/>
<comment type="caution">
    <text evidence="8">The sequence shown here is derived from an EMBL/GenBank/DDBJ whole genome shotgun (WGS) entry which is preliminary data.</text>
</comment>
<organism evidence="8 9">
    <name type="scientific">Brockia lithotrophica</name>
    <dbReference type="NCBI Taxonomy" id="933949"/>
    <lineage>
        <taxon>Bacteria</taxon>
        <taxon>Bacillati</taxon>
        <taxon>Bacillota</taxon>
        <taxon>Bacilli</taxon>
        <taxon>Bacillales</taxon>
        <taxon>Bacillales Family X. Incertae Sedis</taxon>
        <taxon>Brockia</taxon>
    </lineage>
</organism>
<feature type="signal peptide" evidence="6">
    <location>
        <begin position="1"/>
        <end position="32"/>
    </location>
</feature>
<dbReference type="InterPro" id="IPR051201">
    <property type="entry name" value="Chloro_Bact_Ser_Proteases"/>
</dbReference>
<dbReference type="FunFam" id="2.40.10.10:FF:000001">
    <property type="entry name" value="Periplasmic serine protease DegS"/>
    <property type="match status" value="1"/>
</dbReference>
<feature type="region of interest" description="Disordered" evidence="5">
    <location>
        <begin position="35"/>
        <end position="57"/>
    </location>
</feature>
<dbReference type="GO" id="GO:0006508">
    <property type="term" value="P:proteolysis"/>
    <property type="evidence" value="ECO:0007669"/>
    <property type="project" value="UniProtKB-KW"/>
</dbReference>
<dbReference type="SUPFAM" id="SSF50156">
    <property type="entry name" value="PDZ domain-like"/>
    <property type="match status" value="1"/>
</dbReference>
<evidence type="ECO:0000256" key="2">
    <source>
        <dbReference type="ARBA" id="ARBA00022670"/>
    </source>
</evidence>
<dbReference type="SMART" id="SM00228">
    <property type="entry name" value="PDZ"/>
    <property type="match status" value="1"/>
</dbReference>
<gene>
    <name evidence="8" type="ORF">BLITH_0270</name>
</gene>
<protein>
    <submittedName>
        <fullName evidence="8">HtrA protease/chaperone protein</fullName>
    </submittedName>
</protein>
<proteinExistence type="inferred from homology"/>
<dbReference type="Gene3D" id="2.40.10.10">
    <property type="entry name" value="Trypsin-like serine proteases"/>
    <property type="match status" value="2"/>
</dbReference>
<dbReference type="CDD" id="cd10839">
    <property type="entry name" value="cpPDZ1_DegP-like"/>
    <property type="match status" value="1"/>
</dbReference>
<dbReference type="SUPFAM" id="SSF50494">
    <property type="entry name" value="Trypsin-like serine proteases"/>
    <property type="match status" value="1"/>
</dbReference>
<comment type="similarity">
    <text evidence="1">Belongs to the peptidase S1C family.</text>
</comment>
<evidence type="ECO:0000256" key="1">
    <source>
        <dbReference type="ARBA" id="ARBA00010541"/>
    </source>
</evidence>